<name>A0A1V6PS09_9EURO</name>
<gene>
    <name evidence="1" type="ORF">PENANT_c044G00304</name>
</gene>
<reference evidence="2" key="1">
    <citation type="journal article" date="2017" name="Nat. Microbiol.">
        <title>Global analysis of biosynthetic gene clusters reveals vast potential of secondary metabolite production in Penicillium species.</title>
        <authorList>
            <person name="Nielsen J.C."/>
            <person name="Grijseels S."/>
            <person name="Prigent S."/>
            <person name="Ji B."/>
            <person name="Dainat J."/>
            <person name="Nielsen K.F."/>
            <person name="Frisvad J.C."/>
            <person name="Workman M."/>
            <person name="Nielsen J."/>
        </authorList>
    </citation>
    <scope>NUCLEOTIDE SEQUENCE [LARGE SCALE GENOMIC DNA]</scope>
    <source>
        <strain evidence="2">IBT 31811</strain>
    </source>
</reference>
<sequence>MSTALMHELTQMPQLLWALTTYVLDQPFFLNGVSVKAYGWACISQLAANTPDLATKNADSFSFYVTDERNLEGGASDHLTPIVKQFVLHCCLTHRQLRRVQTRGPETRSWELPNIYRPRLQLFAFIQDKLDELPDDPVPGILQFTFHPEVDVFDASQRASILWQKSLRFVSTIPGFQRLHWSSVNNVSPCQQIIVLIQSLIQQVIERGQTSPWSAFITNFGAWSPDQHSADEVNELATREFVSVFDCKMEGAREEWYSDFAERPRTQYDLLGYITDWLRTLSTSIENHYVVFEKPDPWMITDMAEKKELEKPIAPRSIFDVPWAT</sequence>
<dbReference type="Gene3D" id="3.40.390.10">
    <property type="entry name" value="Collagenase (Catalytic Domain)"/>
    <property type="match status" value="1"/>
</dbReference>
<accession>A0A1V6PS09</accession>
<dbReference type="GO" id="GO:0008237">
    <property type="term" value="F:metallopeptidase activity"/>
    <property type="evidence" value="ECO:0007669"/>
    <property type="project" value="InterPro"/>
</dbReference>
<dbReference type="AlphaFoldDB" id="A0A1V6PS09"/>
<evidence type="ECO:0000313" key="2">
    <source>
        <dbReference type="Proteomes" id="UP000191672"/>
    </source>
</evidence>
<protein>
    <submittedName>
        <fullName evidence="1">Uncharacterized protein</fullName>
    </submittedName>
</protein>
<dbReference type="EMBL" id="MDYN01000044">
    <property type="protein sequence ID" value="OQD79798.1"/>
    <property type="molecule type" value="Genomic_DNA"/>
</dbReference>
<keyword evidence="2" id="KW-1185">Reference proteome</keyword>
<comment type="caution">
    <text evidence="1">The sequence shown here is derived from an EMBL/GenBank/DDBJ whole genome shotgun (WGS) entry which is preliminary data.</text>
</comment>
<evidence type="ECO:0000313" key="1">
    <source>
        <dbReference type="EMBL" id="OQD79798.1"/>
    </source>
</evidence>
<proteinExistence type="predicted"/>
<dbReference type="InterPro" id="IPR024079">
    <property type="entry name" value="MetalloPept_cat_dom_sf"/>
</dbReference>
<dbReference type="Proteomes" id="UP000191672">
    <property type="component" value="Unassembled WGS sequence"/>
</dbReference>
<organism evidence="1 2">
    <name type="scientific">Penicillium antarcticum</name>
    <dbReference type="NCBI Taxonomy" id="416450"/>
    <lineage>
        <taxon>Eukaryota</taxon>
        <taxon>Fungi</taxon>
        <taxon>Dikarya</taxon>
        <taxon>Ascomycota</taxon>
        <taxon>Pezizomycotina</taxon>
        <taxon>Eurotiomycetes</taxon>
        <taxon>Eurotiomycetidae</taxon>
        <taxon>Eurotiales</taxon>
        <taxon>Aspergillaceae</taxon>
        <taxon>Penicillium</taxon>
    </lineage>
</organism>